<feature type="transmembrane region" description="Helical" evidence="2">
    <location>
        <begin position="208"/>
        <end position="230"/>
    </location>
</feature>
<comment type="caution">
    <text evidence="4">The sequence shown here is derived from an EMBL/GenBank/DDBJ whole genome shotgun (WGS) entry which is preliminary data.</text>
</comment>
<feature type="region of interest" description="Disordered" evidence="1">
    <location>
        <begin position="160"/>
        <end position="200"/>
    </location>
</feature>
<feature type="chain" id="PRO_5040141458" description="Mid2 domain-containing protein" evidence="3">
    <location>
        <begin position="21"/>
        <end position="308"/>
    </location>
</feature>
<name>A0A9N8JXQ9_9PEZI</name>
<feature type="compositionally biased region" description="Basic and acidic residues" evidence="1">
    <location>
        <begin position="272"/>
        <end position="282"/>
    </location>
</feature>
<organism evidence="4 5">
    <name type="scientific">Aureobasidium mustum</name>
    <dbReference type="NCBI Taxonomy" id="2773714"/>
    <lineage>
        <taxon>Eukaryota</taxon>
        <taxon>Fungi</taxon>
        <taxon>Dikarya</taxon>
        <taxon>Ascomycota</taxon>
        <taxon>Pezizomycotina</taxon>
        <taxon>Dothideomycetes</taxon>
        <taxon>Dothideomycetidae</taxon>
        <taxon>Dothideales</taxon>
        <taxon>Saccotheciaceae</taxon>
        <taxon>Aureobasidium</taxon>
    </lineage>
</organism>
<protein>
    <recommendedName>
        <fullName evidence="6">Mid2 domain-containing protein</fullName>
    </recommendedName>
</protein>
<keyword evidence="5" id="KW-1185">Reference proteome</keyword>
<accession>A0A9N8JXQ9</accession>
<evidence type="ECO:0000256" key="2">
    <source>
        <dbReference type="SAM" id="Phobius"/>
    </source>
</evidence>
<feature type="compositionally biased region" description="Basic and acidic residues" evidence="1">
    <location>
        <begin position="291"/>
        <end position="308"/>
    </location>
</feature>
<dbReference type="OrthoDB" id="3916037at2759"/>
<evidence type="ECO:0000256" key="3">
    <source>
        <dbReference type="SAM" id="SignalP"/>
    </source>
</evidence>
<keyword evidence="3" id="KW-0732">Signal</keyword>
<keyword evidence="2" id="KW-0472">Membrane</keyword>
<reference evidence="4" key="1">
    <citation type="submission" date="2020-06" db="EMBL/GenBank/DDBJ databases">
        <authorList>
            <person name="Onetto C."/>
        </authorList>
    </citation>
    <scope>NUCLEOTIDE SEQUENCE</scope>
</reference>
<gene>
    <name evidence="4" type="ORF">AWRI4233_LOCUS4959</name>
</gene>
<dbReference type="Proteomes" id="UP000714618">
    <property type="component" value="Unassembled WGS sequence"/>
</dbReference>
<evidence type="ECO:0000313" key="5">
    <source>
        <dbReference type="Proteomes" id="UP000714618"/>
    </source>
</evidence>
<sequence length="308" mass="32339">MTGIRKVIFYALAVLSAVDASQTCYALNGDAVSYDYVPCNQFSGATSYCCGANRSLDNLSFTPDKCLTDGLCLAVAQVNGREKWTYFRESCSSPDWPTANCLRDVCTSPNENDANGNAFMTPCDNITYSNTWCCGDNNTACCGTDSAITLAVTLGATATLSSTSSSPTTATLSSTSSSPTTASSTATASASASSTSSTDSSLSIGAQAGIGIGATIAGLSLVSLGVLWFMRRRRASRSTSPHDPSSLMGSTLASSKAQVSYRDYEGLGQKPDGLEEWHRPTELDSYEVGELDSHSLRELDGNNHDARP</sequence>
<keyword evidence="2" id="KW-0812">Transmembrane</keyword>
<evidence type="ECO:0000256" key="1">
    <source>
        <dbReference type="SAM" id="MobiDB-lite"/>
    </source>
</evidence>
<feature type="signal peptide" evidence="3">
    <location>
        <begin position="1"/>
        <end position="20"/>
    </location>
</feature>
<evidence type="ECO:0000313" key="4">
    <source>
        <dbReference type="EMBL" id="CAD0094958.1"/>
    </source>
</evidence>
<dbReference type="EMBL" id="CAIJEO010000006">
    <property type="protein sequence ID" value="CAD0094958.1"/>
    <property type="molecule type" value="Genomic_DNA"/>
</dbReference>
<dbReference type="AlphaFoldDB" id="A0A9N8JXQ9"/>
<feature type="region of interest" description="Disordered" evidence="1">
    <location>
        <begin position="262"/>
        <end position="308"/>
    </location>
</feature>
<proteinExistence type="predicted"/>
<evidence type="ECO:0008006" key="6">
    <source>
        <dbReference type="Google" id="ProtNLM"/>
    </source>
</evidence>
<keyword evidence="2" id="KW-1133">Transmembrane helix</keyword>